<feature type="active site" evidence="5">
    <location>
        <position position="34"/>
    </location>
</feature>
<dbReference type="EC" id="3.6.1.7" evidence="2 5"/>
<dbReference type="EMBL" id="AP014808">
    <property type="protein sequence ID" value="BAQ56948.1"/>
    <property type="molecule type" value="Genomic_DNA"/>
</dbReference>
<dbReference type="GO" id="GO:0003998">
    <property type="term" value="F:acylphosphatase activity"/>
    <property type="evidence" value="ECO:0007669"/>
    <property type="project" value="UniProtKB-EC"/>
</dbReference>
<dbReference type="InterPro" id="IPR001792">
    <property type="entry name" value="Acylphosphatase-like_dom"/>
</dbReference>
<comment type="similarity">
    <text evidence="1 6">Belongs to the acylphosphatase family.</text>
</comment>
<dbReference type="Pfam" id="PF00708">
    <property type="entry name" value="Acylphosphatase"/>
    <property type="match status" value="1"/>
</dbReference>
<sequence>MSFFDKFHKNKKEGGSMETWKLTASGVVQGVGFRWSVASLAQNLGIPGTVRNNAGGSVTITLQGNKGQINEFIKDLPHKISPYARIANITTEKLSNVEKMHGFHVLY</sequence>
<evidence type="ECO:0000256" key="6">
    <source>
        <dbReference type="RuleBase" id="RU004168"/>
    </source>
</evidence>
<evidence type="ECO:0000256" key="1">
    <source>
        <dbReference type="ARBA" id="ARBA00005614"/>
    </source>
</evidence>
<dbReference type="PATRIC" id="fig|1600.4.peg.571"/>
<keyword evidence="9" id="KW-1185">Reference proteome</keyword>
<dbReference type="Gene3D" id="3.30.70.100">
    <property type="match status" value="1"/>
</dbReference>
<comment type="catalytic activity">
    <reaction evidence="4 5">
        <text>an acyl phosphate + H2O = a carboxylate + phosphate + H(+)</text>
        <dbReference type="Rhea" id="RHEA:14965"/>
        <dbReference type="ChEBI" id="CHEBI:15377"/>
        <dbReference type="ChEBI" id="CHEBI:15378"/>
        <dbReference type="ChEBI" id="CHEBI:29067"/>
        <dbReference type="ChEBI" id="CHEBI:43474"/>
        <dbReference type="ChEBI" id="CHEBI:59918"/>
        <dbReference type="EC" id="3.6.1.7"/>
    </reaction>
</comment>
<evidence type="ECO:0000256" key="2">
    <source>
        <dbReference type="ARBA" id="ARBA00012150"/>
    </source>
</evidence>
<dbReference type="STRING" id="1600.LBAT_0559"/>
<name>A0A0D6A294_9LACO</name>
<dbReference type="SUPFAM" id="SSF54975">
    <property type="entry name" value="Acylphosphatase/BLUF domain-like"/>
    <property type="match status" value="1"/>
</dbReference>
<evidence type="ECO:0000259" key="7">
    <source>
        <dbReference type="PROSITE" id="PS51160"/>
    </source>
</evidence>
<reference evidence="8 9" key="1">
    <citation type="submission" date="2015-03" db="EMBL/GenBank/DDBJ databases">
        <title>Complete genome sequence of Lactobacillus acetotolerans NBRC 13120.</title>
        <authorList>
            <person name="Toh H."/>
            <person name="Morita H."/>
            <person name="Fujita N."/>
        </authorList>
    </citation>
    <scope>NUCLEOTIDE SEQUENCE [LARGE SCALE GENOMIC DNA]</scope>
    <source>
        <strain evidence="8 9">NBRC 13120</strain>
    </source>
</reference>
<feature type="active site" evidence="5">
    <location>
        <position position="52"/>
    </location>
</feature>
<protein>
    <recommendedName>
        <fullName evidence="3 5">acylphosphatase</fullName>
        <ecNumber evidence="2 5">3.6.1.7</ecNumber>
    </recommendedName>
</protein>
<proteinExistence type="inferred from homology"/>
<dbReference type="PROSITE" id="PS51160">
    <property type="entry name" value="ACYLPHOSPHATASE_3"/>
    <property type="match status" value="1"/>
</dbReference>
<accession>A0A0D6A294</accession>
<organism evidence="8 9">
    <name type="scientific">Lactobacillus acetotolerans</name>
    <dbReference type="NCBI Taxonomy" id="1600"/>
    <lineage>
        <taxon>Bacteria</taxon>
        <taxon>Bacillati</taxon>
        <taxon>Bacillota</taxon>
        <taxon>Bacilli</taxon>
        <taxon>Lactobacillales</taxon>
        <taxon>Lactobacillaceae</taxon>
        <taxon>Lactobacillus</taxon>
    </lineage>
</organism>
<dbReference type="InterPro" id="IPR020456">
    <property type="entry name" value="Acylphosphatase"/>
</dbReference>
<dbReference type="InterPro" id="IPR036046">
    <property type="entry name" value="Acylphosphatase-like_dom_sf"/>
</dbReference>
<evidence type="ECO:0000256" key="3">
    <source>
        <dbReference type="ARBA" id="ARBA00015991"/>
    </source>
</evidence>
<evidence type="ECO:0000313" key="9">
    <source>
        <dbReference type="Proteomes" id="UP000035709"/>
    </source>
</evidence>
<dbReference type="PANTHER" id="PTHR47268:SF4">
    <property type="entry name" value="ACYLPHOSPHATASE"/>
    <property type="match status" value="1"/>
</dbReference>
<dbReference type="PANTHER" id="PTHR47268">
    <property type="entry name" value="ACYLPHOSPHATASE"/>
    <property type="match status" value="1"/>
</dbReference>
<dbReference type="KEGG" id="lae:LBAT_0559"/>
<feature type="domain" description="Acylphosphatase-like" evidence="7">
    <location>
        <begin position="19"/>
        <end position="107"/>
    </location>
</feature>
<evidence type="ECO:0000256" key="5">
    <source>
        <dbReference type="PROSITE-ProRule" id="PRU00520"/>
    </source>
</evidence>
<dbReference type="Proteomes" id="UP000035709">
    <property type="component" value="Chromosome"/>
</dbReference>
<evidence type="ECO:0000256" key="4">
    <source>
        <dbReference type="ARBA" id="ARBA00047645"/>
    </source>
</evidence>
<keyword evidence="5" id="KW-0378">Hydrolase</keyword>
<dbReference type="AlphaFoldDB" id="A0A0D6A294"/>
<evidence type="ECO:0000313" key="8">
    <source>
        <dbReference type="EMBL" id="BAQ56948.1"/>
    </source>
</evidence>
<gene>
    <name evidence="8" type="ORF">LBAT_0559</name>
</gene>